<comment type="caution">
    <text evidence="1">The sequence shown here is derived from an EMBL/GenBank/DDBJ whole genome shotgun (WGS) entry which is preliminary data.</text>
</comment>
<accession>A0A542SP98</accession>
<organism evidence="1 2">
    <name type="scientific">Rarobacter incanus</name>
    <dbReference type="NCBI Taxonomy" id="153494"/>
    <lineage>
        <taxon>Bacteria</taxon>
        <taxon>Bacillati</taxon>
        <taxon>Actinomycetota</taxon>
        <taxon>Actinomycetes</taxon>
        <taxon>Micrococcales</taxon>
        <taxon>Rarobacteraceae</taxon>
        <taxon>Rarobacter</taxon>
    </lineage>
</organism>
<evidence type="ECO:0000313" key="1">
    <source>
        <dbReference type="EMBL" id="TQK76444.1"/>
    </source>
</evidence>
<keyword evidence="2" id="KW-1185">Reference proteome</keyword>
<gene>
    <name evidence="1" type="ORF">FB389_1116</name>
</gene>
<dbReference type="AlphaFoldDB" id="A0A542SP98"/>
<proteinExistence type="predicted"/>
<reference evidence="1 2" key="1">
    <citation type="submission" date="2019-06" db="EMBL/GenBank/DDBJ databases">
        <title>Sequencing the genomes of 1000 actinobacteria strains.</title>
        <authorList>
            <person name="Klenk H.-P."/>
        </authorList>
    </citation>
    <scope>NUCLEOTIDE SEQUENCE [LARGE SCALE GENOMIC DNA]</scope>
    <source>
        <strain evidence="1 2">DSM 10596</strain>
    </source>
</reference>
<sequence length="47" mass="5279">MLMSDEAEPTKGKTWYERDYPVVAAAVSICQENRFNRAMTKDVALAA</sequence>
<protein>
    <submittedName>
        <fullName evidence="1">Uncharacterized protein</fullName>
    </submittedName>
</protein>
<dbReference type="EMBL" id="VFNV01000001">
    <property type="protein sequence ID" value="TQK76444.1"/>
    <property type="molecule type" value="Genomic_DNA"/>
</dbReference>
<name>A0A542SP98_9MICO</name>
<evidence type="ECO:0000313" key="2">
    <source>
        <dbReference type="Proteomes" id="UP000316181"/>
    </source>
</evidence>
<dbReference type="Proteomes" id="UP000316181">
    <property type="component" value="Unassembled WGS sequence"/>
</dbReference>